<keyword evidence="1" id="KW-0812">Transmembrane</keyword>
<dbReference type="GO" id="GO:0080120">
    <property type="term" value="P:CAAX-box protein maturation"/>
    <property type="evidence" value="ECO:0007669"/>
    <property type="project" value="UniProtKB-ARBA"/>
</dbReference>
<dbReference type="PANTHER" id="PTHR35797:SF1">
    <property type="entry name" value="PROTEASE"/>
    <property type="match status" value="1"/>
</dbReference>
<dbReference type="EMBL" id="CP019607">
    <property type="protein sequence ID" value="AQP50558.1"/>
    <property type="molecule type" value="Genomic_DNA"/>
</dbReference>
<dbReference type="GO" id="GO:0004175">
    <property type="term" value="F:endopeptidase activity"/>
    <property type="evidence" value="ECO:0007669"/>
    <property type="project" value="UniProtKB-ARBA"/>
</dbReference>
<keyword evidence="4" id="KW-1185">Reference proteome</keyword>
<accession>A0A1Q2CWR2</accession>
<gene>
    <name evidence="3" type="ORF">BW733_06635</name>
</gene>
<dbReference type="OrthoDB" id="3693644at2"/>
<feature type="transmembrane region" description="Helical" evidence="1">
    <location>
        <begin position="244"/>
        <end position="262"/>
    </location>
</feature>
<dbReference type="Pfam" id="PF02517">
    <property type="entry name" value="Rce1-like"/>
    <property type="match status" value="1"/>
</dbReference>
<keyword evidence="1" id="KW-1133">Transmembrane helix</keyword>
<dbReference type="InterPro" id="IPR003675">
    <property type="entry name" value="Rce1/LyrA-like_dom"/>
</dbReference>
<feature type="transmembrane region" description="Helical" evidence="1">
    <location>
        <begin position="215"/>
        <end position="232"/>
    </location>
</feature>
<evidence type="ECO:0000313" key="3">
    <source>
        <dbReference type="EMBL" id="AQP50558.1"/>
    </source>
</evidence>
<sequence length="267" mass="28079">MITSLFVQRTNNARAVRLYVLTVLASITVVSLAFPVFGIQLPEWVVLAGRWIPALVSLLVLRLVPLEGGIGAWWRLRAGGVGRFFAGLGVGVLGLAAVYALTATIASLLGIGRLQTAGFLLAVLPTLVVTLLLITLSTFGEEVGWRGFLQKLLETKGFWGGAARVSAVWVLFHVPVHGVMAAQGTLSWGEAALVTVPLFALGLFLSAAVARFGSVWPAVFGHALPLASVNLLQDPGSLGPGERVTVATLEFGLLLVAASIVAPRRKA</sequence>
<feature type="domain" description="CAAX prenyl protease 2/Lysostaphin resistance protein A-like" evidence="2">
    <location>
        <begin position="126"/>
        <end position="224"/>
    </location>
</feature>
<feature type="transmembrane region" description="Helical" evidence="1">
    <location>
        <begin position="18"/>
        <end position="38"/>
    </location>
</feature>
<evidence type="ECO:0000313" key="4">
    <source>
        <dbReference type="Proteomes" id="UP000188235"/>
    </source>
</evidence>
<feature type="transmembrane region" description="Helical" evidence="1">
    <location>
        <begin position="117"/>
        <end position="136"/>
    </location>
</feature>
<dbReference type="KEGG" id="tfa:BW733_06635"/>
<dbReference type="Proteomes" id="UP000188235">
    <property type="component" value="Chromosome"/>
</dbReference>
<dbReference type="PANTHER" id="PTHR35797">
    <property type="entry name" value="PROTEASE-RELATED"/>
    <property type="match status" value="1"/>
</dbReference>
<dbReference type="STRING" id="399497.BW733_06635"/>
<feature type="transmembrane region" description="Helical" evidence="1">
    <location>
        <begin position="188"/>
        <end position="208"/>
    </location>
</feature>
<dbReference type="InterPro" id="IPR042150">
    <property type="entry name" value="MmRce1-like"/>
</dbReference>
<evidence type="ECO:0000256" key="1">
    <source>
        <dbReference type="SAM" id="Phobius"/>
    </source>
</evidence>
<feature type="transmembrane region" description="Helical" evidence="1">
    <location>
        <begin position="157"/>
        <end position="176"/>
    </location>
</feature>
<keyword evidence="1" id="KW-0472">Membrane</keyword>
<protein>
    <recommendedName>
        <fullName evidence="2">CAAX prenyl protease 2/Lysostaphin resistance protein A-like domain-containing protein</fullName>
    </recommendedName>
</protein>
<feature type="transmembrane region" description="Helical" evidence="1">
    <location>
        <begin position="84"/>
        <end position="111"/>
    </location>
</feature>
<reference evidence="3 4" key="1">
    <citation type="journal article" date="2008" name="Int. J. Syst. Evol. Microbiol.">
        <title>Tessaracoccus flavescens sp. nov., isolated from marine sediment.</title>
        <authorList>
            <person name="Lee D.W."/>
            <person name="Lee S.D."/>
        </authorList>
    </citation>
    <scope>NUCLEOTIDE SEQUENCE [LARGE SCALE GENOMIC DNA]</scope>
    <source>
        <strain evidence="3 4">SST-39T</strain>
    </source>
</reference>
<evidence type="ECO:0000259" key="2">
    <source>
        <dbReference type="Pfam" id="PF02517"/>
    </source>
</evidence>
<feature type="transmembrane region" description="Helical" evidence="1">
    <location>
        <begin position="44"/>
        <end position="64"/>
    </location>
</feature>
<dbReference type="AlphaFoldDB" id="A0A1Q2CWR2"/>
<organism evidence="3 4">
    <name type="scientific">Tessaracoccus flavescens</name>
    <dbReference type="NCBI Taxonomy" id="399497"/>
    <lineage>
        <taxon>Bacteria</taxon>
        <taxon>Bacillati</taxon>
        <taxon>Actinomycetota</taxon>
        <taxon>Actinomycetes</taxon>
        <taxon>Propionibacteriales</taxon>
        <taxon>Propionibacteriaceae</taxon>
        <taxon>Tessaracoccus</taxon>
    </lineage>
</organism>
<proteinExistence type="predicted"/>
<name>A0A1Q2CWR2_9ACTN</name>